<dbReference type="RefSeq" id="WP_090799561.1">
    <property type="nucleotide sequence ID" value="NZ_BOND01000001.1"/>
</dbReference>
<dbReference type="STRING" id="137265.SAMN05421684_5789"/>
<dbReference type="EMBL" id="FNQB01000003">
    <property type="protein sequence ID" value="SDZ49788.1"/>
    <property type="molecule type" value="Genomic_DNA"/>
</dbReference>
<protein>
    <submittedName>
        <fullName evidence="1">Immunity protein 26</fullName>
    </submittedName>
</protein>
<dbReference type="InterPro" id="IPR029278">
    <property type="entry name" value="Imm26"/>
</dbReference>
<accession>A0A1H3TIT8</accession>
<evidence type="ECO:0000313" key="2">
    <source>
        <dbReference type="Proteomes" id="UP000199632"/>
    </source>
</evidence>
<keyword evidence="2" id="KW-1185">Reference proteome</keyword>
<proteinExistence type="predicted"/>
<organism evidence="1 2">
    <name type="scientific">Asanoa ishikariensis</name>
    <dbReference type="NCBI Taxonomy" id="137265"/>
    <lineage>
        <taxon>Bacteria</taxon>
        <taxon>Bacillati</taxon>
        <taxon>Actinomycetota</taxon>
        <taxon>Actinomycetes</taxon>
        <taxon>Micromonosporales</taxon>
        <taxon>Micromonosporaceae</taxon>
        <taxon>Asanoa</taxon>
    </lineage>
</organism>
<gene>
    <name evidence="1" type="ORF">SAMN05421684_5789</name>
</gene>
<evidence type="ECO:0000313" key="1">
    <source>
        <dbReference type="EMBL" id="SDZ49788.1"/>
    </source>
</evidence>
<dbReference type="Proteomes" id="UP000199632">
    <property type="component" value="Unassembled WGS sequence"/>
</dbReference>
<reference evidence="2" key="1">
    <citation type="submission" date="2016-10" db="EMBL/GenBank/DDBJ databases">
        <authorList>
            <person name="Varghese N."/>
            <person name="Submissions S."/>
        </authorList>
    </citation>
    <scope>NUCLEOTIDE SEQUENCE [LARGE SCALE GENOMIC DNA]</scope>
    <source>
        <strain evidence="2">DSM 44718</strain>
    </source>
</reference>
<name>A0A1H3TIT8_9ACTN</name>
<dbReference type="Pfam" id="PF15428">
    <property type="entry name" value="Imm26"/>
    <property type="match status" value="1"/>
</dbReference>
<sequence length="150" mass="16847">MGTPGTVVRTSLPDGHYYYGRVLEGVWLAFYDLRTVEPVDDLDRIVARPVLFVLAVHDDLLAPGEWATLGVVPLDGSLRPPRWHFIQDLVDPALCRLIDLAGHIRAATHEECVGLEPAAVWEPEHIAERLTDHYAGRPNVWVESLRLRPT</sequence>
<dbReference type="OrthoDB" id="3523981at2"/>
<dbReference type="AlphaFoldDB" id="A0A1H3TIT8"/>